<dbReference type="AlphaFoldDB" id="A0AAE3JP07"/>
<dbReference type="Proteomes" id="UP001200642">
    <property type="component" value="Unassembled WGS sequence"/>
</dbReference>
<gene>
    <name evidence="1" type="ORF">K8352_12765</name>
</gene>
<dbReference type="RefSeq" id="WP_317902768.1">
    <property type="nucleotide sequence ID" value="NZ_JAIRBC010000018.1"/>
</dbReference>
<dbReference type="EMBL" id="JAIRBC010000018">
    <property type="protein sequence ID" value="MCG2461625.1"/>
    <property type="molecule type" value="Genomic_DNA"/>
</dbReference>
<protein>
    <submittedName>
        <fullName evidence="1">Uncharacterized protein</fullName>
    </submittedName>
</protein>
<reference evidence="1" key="1">
    <citation type="submission" date="2023-02" db="EMBL/GenBank/DDBJ databases">
        <title>Genome of Flavobacteriaceae gen. nov. sp. strain F89.</title>
        <authorList>
            <person name="Wang Y."/>
        </authorList>
    </citation>
    <scope>NUCLEOTIDE SEQUENCE</scope>
    <source>
        <strain evidence="1">F89</strain>
    </source>
</reference>
<evidence type="ECO:0000313" key="2">
    <source>
        <dbReference type="Proteomes" id="UP001200642"/>
    </source>
</evidence>
<comment type="caution">
    <text evidence="1">The sequence shown here is derived from an EMBL/GenBank/DDBJ whole genome shotgun (WGS) entry which is preliminary data.</text>
</comment>
<proteinExistence type="predicted"/>
<sequence length="305" mass="35219">MKYKLKLILLIISLIGLNCNTEKRNKTKNSVKSLMDDKMETSTATPPKEWIAKRVASVQKRLTGTKEGQILCKAMERRGGLARWYTNGPLHFRFTYKNLKTGGPDTYQTIDTWSSKARHQLVSDTNIEYGWDGKQAWKYPYNAKIEENPRFWALTPFYFLGIPFVLVDEGIHLKYEGIISLKQKDYHQIRVTFDQGIGDAPNDFYVVYIDANSFRIGGLRYSVTYPGFYDEGDRGPVYHMIYYGEQNVEGIRFPKSIETYNWDGEKPTNQTTNITISDLSFLPDTSTNYFKAPEGSRVMDGYNFD</sequence>
<accession>A0AAE3JP07</accession>
<evidence type="ECO:0000313" key="1">
    <source>
        <dbReference type="EMBL" id="MCG2461625.1"/>
    </source>
</evidence>
<organism evidence="1 2">
    <name type="scientific">Cerina litoralis</name>
    <dbReference type="NCBI Taxonomy" id="2874477"/>
    <lineage>
        <taxon>Bacteria</taxon>
        <taxon>Pseudomonadati</taxon>
        <taxon>Bacteroidota</taxon>
        <taxon>Flavobacteriia</taxon>
        <taxon>Flavobacteriales</taxon>
        <taxon>Flavobacteriaceae</taxon>
        <taxon>Cerina</taxon>
    </lineage>
</organism>
<keyword evidence="2" id="KW-1185">Reference proteome</keyword>
<name>A0AAE3JP07_9FLAO</name>